<evidence type="ECO:0000256" key="1">
    <source>
        <dbReference type="SAM" id="Phobius"/>
    </source>
</evidence>
<dbReference type="HOGENOM" id="CLU_2664306_0_0_4"/>
<gene>
    <name evidence="2" type="ORF">Cenrod_0248</name>
</gene>
<dbReference type="EMBL" id="CP004885">
    <property type="protein sequence ID" value="AGX86375.1"/>
    <property type="molecule type" value="Genomic_DNA"/>
</dbReference>
<dbReference type="AlphaFoldDB" id="U5N549"/>
<accession>U5N549</accession>
<sequence length="75" mass="8852">MAWEQSVSYGAKNWFKITKEQRFFSHERPHFLRNTLNQFYLYVQFLYSIHLASIMIYIPTPLPSAPPFPTTVVGV</sequence>
<keyword evidence="1" id="KW-1133">Transmembrane helix</keyword>
<keyword evidence="3" id="KW-1185">Reference proteome</keyword>
<organism evidence="2 3">
    <name type="scientific">Candidatus Symbiobacter mobilis CR</name>
    <dbReference type="NCBI Taxonomy" id="946483"/>
    <lineage>
        <taxon>Bacteria</taxon>
        <taxon>Pseudomonadati</taxon>
        <taxon>Pseudomonadota</taxon>
        <taxon>Betaproteobacteria</taxon>
        <taxon>Burkholderiales</taxon>
        <taxon>Comamonadaceae</taxon>
    </lineage>
</organism>
<proteinExistence type="predicted"/>
<dbReference type="KEGG" id="cbx:Cenrod_0248"/>
<dbReference type="STRING" id="946483.Cenrod_0248"/>
<dbReference type="Proteomes" id="UP000017184">
    <property type="component" value="Chromosome"/>
</dbReference>
<feature type="transmembrane region" description="Helical" evidence="1">
    <location>
        <begin position="39"/>
        <end position="58"/>
    </location>
</feature>
<protein>
    <submittedName>
        <fullName evidence="2">Uncharacterized protein</fullName>
    </submittedName>
</protein>
<keyword evidence="1" id="KW-0812">Transmembrane</keyword>
<reference evidence="2 3" key="1">
    <citation type="journal article" date="2013" name="Genome Biol.">
        <title>Genomic analysis reveals key aspects of prokaryotic symbiosis in the phototrophic consortium "Chlorochromatium aggregatum".</title>
        <authorList>
            <person name="Liu Z."/>
            <person name="Muller J."/>
            <person name="Li T."/>
            <person name="Alvey R.M."/>
            <person name="Vogl K."/>
            <person name="Frigaard N.U."/>
            <person name="Rockwell N.C."/>
            <person name="Boyd E.S."/>
            <person name="Tomsho L.P."/>
            <person name="Schuster S.C."/>
            <person name="Henke P."/>
            <person name="Rohde M."/>
            <person name="Overmann J."/>
            <person name="Bryant D.A."/>
        </authorList>
    </citation>
    <scope>NUCLEOTIDE SEQUENCE [LARGE SCALE GENOMIC DNA]</scope>
    <source>
        <strain evidence="2">CR</strain>
    </source>
</reference>
<evidence type="ECO:0000313" key="2">
    <source>
        <dbReference type="EMBL" id="AGX86375.1"/>
    </source>
</evidence>
<name>U5N549_9BURK</name>
<evidence type="ECO:0000313" key="3">
    <source>
        <dbReference type="Proteomes" id="UP000017184"/>
    </source>
</evidence>
<keyword evidence="1" id="KW-0472">Membrane</keyword>